<evidence type="ECO:0000256" key="5">
    <source>
        <dbReference type="ARBA" id="ARBA00023015"/>
    </source>
</evidence>
<evidence type="ECO:0000256" key="8">
    <source>
        <dbReference type="SAM" id="MobiDB-lite"/>
    </source>
</evidence>
<keyword evidence="4" id="KW-0186">Copper</keyword>
<dbReference type="PANTHER" id="PTHR28088:SF5">
    <property type="entry name" value="TRANSCRIPTIONAL ACTIVATOR HAA1-RELATED"/>
    <property type="match status" value="1"/>
</dbReference>
<proteinExistence type="predicted"/>
<dbReference type="GO" id="GO:0005634">
    <property type="term" value="C:nucleus"/>
    <property type="evidence" value="ECO:0007669"/>
    <property type="project" value="UniProtKB-SubCell"/>
</dbReference>
<dbReference type="GO" id="GO:0006879">
    <property type="term" value="P:intracellular iron ion homeostasis"/>
    <property type="evidence" value="ECO:0007669"/>
    <property type="project" value="TreeGrafter"/>
</dbReference>
<comment type="caution">
    <text evidence="10">The sequence shown here is derived from an EMBL/GenBank/DDBJ whole genome shotgun (WGS) entry which is preliminary data.</text>
</comment>
<keyword evidence="2" id="KW-0479">Metal-binding</keyword>
<keyword evidence="7" id="KW-0539">Nucleus</keyword>
<reference evidence="10 11" key="1">
    <citation type="journal article" date="2013" name="BMC Genomics">
        <title>High quality de novo sequencing and assembly of the Saccharomyces arboricolus genome.</title>
        <authorList>
            <person name="Liti G."/>
            <person name="Nguyen Ba A.N."/>
            <person name="Blythe M."/>
            <person name="Mueller C.A."/>
            <person name="Bergstroem A."/>
            <person name="Cubillos F.A."/>
            <person name="Dafhnis-Calas F."/>
            <person name="Khoshraftar S."/>
            <person name="Malla S."/>
            <person name="Mehta N."/>
            <person name="Siow C.C."/>
            <person name="Warringer J."/>
            <person name="Moses A.M."/>
            <person name="Louis E.J."/>
            <person name="Nieduszynski C.A."/>
        </authorList>
    </citation>
    <scope>NUCLEOTIDE SEQUENCE [LARGE SCALE GENOMIC DNA]</scope>
    <source>
        <strain evidence="11">H-6 / AS 2.3317 / CBS 10644</strain>
    </source>
</reference>
<keyword evidence="6" id="KW-0804">Transcription</keyword>
<comment type="subcellular location">
    <subcellularLocation>
        <location evidence="1">Nucleus</location>
    </subcellularLocation>
</comment>
<dbReference type="SMART" id="SM01090">
    <property type="entry name" value="Copper-fist"/>
    <property type="match status" value="1"/>
</dbReference>
<feature type="domain" description="Copper-fist" evidence="9">
    <location>
        <begin position="1"/>
        <end position="40"/>
    </location>
</feature>
<dbReference type="GO" id="GO:0006878">
    <property type="term" value="P:intracellular copper ion homeostasis"/>
    <property type="evidence" value="ECO:0007669"/>
    <property type="project" value="TreeGrafter"/>
</dbReference>
<keyword evidence="5" id="KW-0805">Transcription regulation</keyword>
<dbReference type="AlphaFoldDB" id="J8LNX6"/>
<dbReference type="PROSITE" id="PS50073">
    <property type="entry name" value="COPPER_FIST_2"/>
    <property type="match status" value="1"/>
</dbReference>
<dbReference type="GO" id="GO:0000981">
    <property type="term" value="F:DNA-binding transcription factor activity, RNA polymerase II-specific"/>
    <property type="evidence" value="ECO:0007669"/>
    <property type="project" value="TreeGrafter"/>
</dbReference>
<feature type="region of interest" description="Disordered" evidence="8">
    <location>
        <begin position="142"/>
        <end position="166"/>
    </location>
</feature>
<dbReference type="PANTHER" id="PTHR28088">
    <property type="entry name" value="TRANSCRIPTIONAL ACTIVATOR HAA1-RELATED"/>
    <property type="match status" value="1"/>
</dbReference>
<dbReference type="SUPFAM" id="SSF57879">
    <property type="entry name" value="Zinc domain conserved in yeast copper-regulated transcription factors"/>
    <property type="match status" value="1"/>
</dbReference>
<dbReference type="GO" id="GO:0000978">
    <property type="term" value="F:RNA polymerase II cis-regulatory region sequence-specific DNA binding"/>
    <property type="evidence" value="ECO:0007669"/>
    <property type="project" value="TreeGrafter"/>
</dbReference>
<evidence type="ECO:0000256" key="2">
    <source>
        <dbReference type="ARBA" id="ARBA00022723"/>
    </source>
</evidence>
<dbReference type="InterPro" id="IPR051763">
    <property type="entry name" value="Copper_Homeo_Regul"/>
</dbReference>
<dbReference type="EMBL" id="ALIE01000079">
    <property type="protein sequence ID" value="EJS43817.1"/>
    <property type="molecule type" value="Genomic_DNA"/>
</dbReference>
<name>J8LNX6_SACAR</name>
<feature type="compositionally biased region" description="Polar residues" evidence="8">
    <location>
        <begin position="142"/>
        <end position="153"/>
    </location>
</feature>
<dbReference type="OrthoDB" id="5600085at2759"/>
<evidence type="ECO:0000256" key="1">
    <source>
        <dbReference type="ARBA" id="ARBA00004123"/>
    </source>
</evidence>
<evidence type="ECO:0000256" key="3">
    <source>
        <dbReference type="ARBA" id="ARBA00022833"/>
    </source>
</evidence>
<dbReference type="InterPro" id="IPR036395">
    <property type="entry name" value="Cu_fist_DNA-bd_dom_sf"/>
</dbReference>
<evidence type="ECO:0000256" key="4">
    <source>
        <dbReference type="ARBA" id="ARBA00023008"/>
    </source>
</evidence>
<sequence length="227" mass="24550">MVVINGVKYSCETCIRGHRAAQCTHTDGPLQMIRRKGRPSTTCGHCKELRRTKNFNPSGGCMCASARRLAVGGEEDASRCRCDEGEPCRCHTKRKTSRRQKVGSCHSTESTTDTGCANNLGTLDLEAFLGLNGPSPYVDVTTPTLSSLGSPLQGSDIKSDSTDDLQLPPLSALQQDTGQALDPPSTNEVTNADAFIDTHINDIDIPFSINELNELYKEVSPHTSHSK</sequence>
<accession>J8LNX6</accession>
<dbReference type="GO" id="GO:0005507">
    <property type="term" value="F:copper ion binding"/>
    <property type="evidence" value="ECO:0007669"/>
    <property type="project" value="InterPro"/>
</dbReference>
<evidence type="ECO:0000313" key="11">
    <source>
        <dbReference type="Proteomes" id="UP000006968"/>
    </source>
</evidence>
<dbReference type="Proteomes" id="UP000006968">
    <property type="component" value="Chromosome VII"/>
</dbReference>
<keyword evidence="3" id="KW-0862">Zinc</keyword>
<organism evidence="10 11">
    <name type="scientific">Saccharomyces arboricola (strain H-6 / AS 2.3317 / CBS 10644)</name>
    <name type="common">Yeast</name>
    <dbReference type="NCBI Taxonomy" id="1160507"/>
    <lineage>
        <taxon>Eukaryota</taxon>
        <taxon>Fungi</taxon>
        <taxon>Dikarya</taxon>
        <taxon>Ascomycota</taxon>
        <taxon>Saccharomycotina</taxon>
        <taxon>Saccharomycetes</taxon>
        <taxon>Saccharomycetales</taxon>
        <taxon>Saccharomycetaceae</taxon>
        <taxon>Saccharomyces</taxon>
    </lineage>
</organism>
<evidence type="ECO:0000256" key="7">
    <source>
        <dbReference type="ARBA" id="ARBA00023242"/>
    </source>
</evidence>
<dbReference type="FunFam" id="3.90.430.10:FF:000001">
    <property type="entry name" value="Copper fist DNA-binding protein"/>
    <property type="match status" value="1"/>
</dbReference>
<dbReference type="InterPro" id="IPR001083">
    <property type="entry name" value="Cu_fist_DNA-bd_dom"/>
</dbReference>
<dbReference type="Pfam" id="PF00649">
    <property type="entry name" value="Copper-fist"/>
    <property type="match status" value="1"/>
</dbReference>
<gene>
    <name evidence="10" type="ORF">SU7_1098</name>
</gene>
<protein>
    <submittedName>
        <fullName evidence="10">Cup2p</fullName>
    </submittedName>
</protein>
<dbReference type="SMART" id="SM00412">
    <property type="entry name" value="Cu_FIST"/>
    <property type="match status" value="1"/>
</dbReference>
<evidence type="ECO:0000259" key="9">
    <source>
        <dbReference type="PROSITE" id="PS50073"/>
    </source>
</evidence>
<evidence type="ECO:0000313" key="10">
    <source>
        <dbReference type="EMBL" id="EJS43817.1"/>
    </source>
</evidence>
<dbReference type="PRINTS" id="PR00617">
    <property type="entry name" value="COPPERFIST"/>
</dbReference>
<evidence type="ECO:0000256" key="6">
    <source>
        <dbReference type="ARBA" id="ARBA00023163"/>
    </source>
</evidence>
<dbReference type="GO" id="GO:0045944">
    <property type="term" value="P:positive regulation of transcription by RNA polymerase II"/>
    <property type="evidence" value="ECO:0007669"/>
    <property type="project" value="TreeGrafter"/>
</dbReference>
<keyword evidence="11" id="KW-1185">Reference proteome</keyword>
<dbReference type="Gene3D" id="3.90.430.10">
    <property type="entry name" value="Copper fist DNA-binding domain"/>
    <property type="match status" value="1"/>
</dbReference>
<dbReference type="HOGENOM" id="CLU_1220290_0_0_1"/>